<dbReference type="EMBL" id="LWCS01000028">
    <property type="protein sequence ID" value="OAN37410.1"/>
    <property type="molecule type" value="Genomic_DNA"/>
</dbReference>
<dbReference type="Gene3D" id="1.25.40.10">
    <property type="entry name" value="Tetratricopeptide repeat domain"/>
    <property type="match status" value="1"/>
</dbReference>
<protein>
    <recommendedName>
        <fullName evidence="3">Tetratricopeptide repeat family protein</fullName>
    </recommendedName>
</protein>
<dbReference type="InterPro" id="IPR011990">
    <property type="entry name" value="TPR-like_helical_dom_sf"/>
</dbReference>
<dbReference type="SUPFAM" id="SSF48452">
    <property type="entry name" value="TPR-like"/>
    <property type="match status" value="1"/>
</dbReference>
<dbReference type="Proteomes" id="UP000078396">
    <property type="component" value="Unassembled WGS sequence"/>
</dbReference>
<organism evidence="1 2">
    <name type="scientific">Mycolicibacterium iranicum</name>
    <name type="common">Mycobacterium iranicum</name>
    <dbReference type="NCBI Taxonomy" id="912594"/>
    <lineage>
        <taxon>Bacteria</taxon>
        <taxon>Bacillati</taxon>
        <taxon>Actinomycetota</taxon>
        <taxon>Actinomycetes</taxon>
        <taxon>Mycobacteriales</taxon>
        <taxon>Mycobacteriaceae</taxon>
        <taxon>Mycolicibacterium</taxon>
    </lineage>
</organism>
<reference evidence="1 2" key="1">
    <citation type="submission" date="2016-04" db="EMBL/GenBank/DDBJ databases">
        <title>Draft Genome Sequences of Staphylococcus capitis Strain H36, S. capitis Strain H65, S. cohnii Strain H62, S. hominis Strain H69, Mycobacterium iranicum Strain H39, Plantibacter sp. Strain H53, Pseudomonas oryzihabitans Strain H72, and Microbacterium sp. Strain H83, isolated from residential settings.</title>
        <authorList>
            <person name="Lymperopoulou D."/>
            <person name="Adams R.I."/>
            <person name="Lindow S."/>
            <person name="Coil D.A."/>
            <person name="Jospin G."/>
            <person name="Eisen J.A."/>
        </authorList>
    </citation>
    <scope>NUCLEOTIDE SEQUENCE [LARGE SCALE GENOMIC DNA]</scope>
    <source>
        <strain evidence="1 2">H39</strain>
    </source>
</reference>
<dbReference type="STRING" id="912594.AWC12_16975"/>
<proteinExistence type="predicted"/>
<evidence type="ECO:0000313" key="1">
    <source>
        <dbReference type="EMBL" id="OAN37410.1"/>
    </source>
</evidence>
<evidence type="ECO:0000313" key="2">
    <source>
        <dbReference type="Proteomes" id="UP000078396"/>
    </source>
</evidence>
<sequence length="537" mass="59756">MEHDLDRARRLAFAADEFAAKDLLLSLMPRIEEVDRDDLILEVYAQLGELYLVRTAYDGVTECVKRIEDCLQIYREIRAGQRPEDATKVVFSPAEIDHMICRYNRRALFLRTGMAAAHGQHETAATQLQALIEEPGMFDDLCGEHAYLITHARILCAVGLCDDDLHVQSLPLWEKVFDAIAGPGDGSEFDDTLRVLAGTGYGRFCVETGRLNEAEPWLRRAGARAHARGWRLATARTQLERATAAWSAGDRARAQDLVHEAYPAIADGNRAHDVSRSWLYFGLIAISVGELDDADERLGHAERHWREINKPLHIHRILLQRSWVDILRGDFAAATDRVAAARELLDSWPRHSWLQYARLDDHLGSILRAEAMADPALAHEKFEQAADLKVPAALAVDSVRYAIGDADARMRWATHVSSRVLAGAFAVAWEWGNTALVSELIEYHSARGSFSIAQSPQTADWADTATAAVPVDDADEYALVASGPGTVGGAMLTKLGALPPLRMHPNTEPVLKYYRELAQLRYGRTVTSAEPEWSTWP</sequence>
<dbReference type="AlphaFoldDB" id="A0A178LTN1"/>
<dbReference type="eggNOG" id="COG0457">
    <property type="taxonomic scope" value="Bacteria"/>
</dbReference>
<evidence type="ECO:0008006" key="3">
    <source>
        <dbReference type="Google" id="ProtNLM"/>
    </source>
</evidence>
<accession>A0A178LTN1</accession>
<gene>
    <name evidence="1" type="ORF">A4X20_22890</name>
</gene>
<comment type="caution">
    <text evidence="1">The sequence shown here is derived from an EMBL/GenBank/DDBJ whole genome shotgun (WGS) entry which is preliminary data.</text>
</comment>
<name>A0A178LTN1_MYCIR</name>
<dbReference type="OrthoDB" id="4750902at2"/>